<evidence type="ECO:0000313" key="1">
    <source>
        <dbReference type="EMBL" id="OBA27446.1"/>
    </source>
</evidence>
<dbReference type="OrthoDB" id="1164111at2759"/>
<comment type="caution">
    <text evidence="1">The sequence shown here is derived from an EMBL/GenBank/DDBJ whole genome shotgun (WGS) entry which is preliminary data.</text>
</comment>
<organism evidence="1 2">
    <name type="scientific">Hanseniaspora valbyensis NRRL Y-1626</name>
    <dbReference type="NCBI Taxonomy" id="766949"/>
    <lineage>
        <taxon>Eukaryota</taxon>
        <taxon>Fungi</taxon>
        <taxon>Dikarya</taxon>
        <taxon>Ascomycota</taxon>
        <taxon>Saccharomycotina</taxon>
        <taxon>Saccharomycetes</taxon>
        <taxon>Saccharomycodales</taxon>
        <taxon>Saccharomycodaceae</taxon>
        <taxon>Hanseniaspora</taxon>
    </lineage>
</organism>
<proteinExistence type="predicted"/>
<dbReference type="GO" id="GO:0030014">
    <property type="term" value="C:CCR4-NOT complex"/>
    <property type="evidence" value="ECO:0007669"/>
    <property type="project" value="InterPro"/>
</dbReference>
<dbReference type="GO" id="GO:0003676">
    <property type="term" value="F:nucleic acid binding"/>
    <property type="evidence" value="ECO:0007669"/>
    <property type="project" value="InterPro"/>
</dbReference>
<name>A0A1B7TFC7_9ASCO</name>
<accession>A0A1B7TFC7</accession>
<reference evidence="2" key="1">
    <citation type="journal article" date="2016" name="Proc. Natl. Acad. Sci. U.S.A.">
        <title>Comparative genomics of biotechnologically important yeasts.</title>
        <authorList>
            <person name="Riley R."/>
            <person name="Haridas S."/>
            <person name="Wolfe K.H."/>
            <person name="Lopes M.R."/>
            <person name="Hittinger C.T."/>
            <person name="Goeker M."/>
            <person name="Salamov A.A."/>
            <person name="Wisecaver J.H."/>
            <person name="Long T.M."/>
            <person name="Calvey C.H."/>
            <person name="Aerts A.L."/>
            <person name="Barry K.W."/>
            <person name="Choi C."/>
            <person name="Clum A."/>
            <person name="Coughlan A.Y."/>
            <person name="Deshpande S."/>
            <person name="Douglass A.P."/>
            <person name="Hanson S.J."/>
            <person name="Klenk H.-P."/>
            <person name="LaButti K.M."/>
            <person name="Lapidus A."/>
            <person name="Lindquist E.A."/>
            <person name="Lipzen A.M."/>
            <person name="Meier-Kolthoff J.P."/>
            <person name="Ohm R.A."/>
            <person name="Otillar R.P."/>
            <person name="Pangilinan J.L."/>
            <person name="Peng Y."/>
            <person name="Rokas A."/>
            <person name="Rosa C.A."/>
            <person name="Scheuner C."/>
            <person name="Sibirny A.A."/>
            <person name="Slot J.C."/>
            <person name="Stielow J.B."/>
            <person name="Sun H."/>
            <person name="Kurtzman C.P."/>
            <person name="Blackwell M."/>
            <person name="Grigoriev I.V."/>
            <person name="Jeffries T.W."/>
        </authorList>
    </citation>
    <scope>NUCLEOTIDE SEQUENCE [LARGE SCALE GENOMIC DNA]</scope>
    <source>
        <strain evidence="2">NRRL Y-1626</strain>
    </source>
</reference>
<dbReference type="PANTHER" id="PTHR10797">
    <property type="entry name" value="CCR4-NOT TRANSCRIPTION COMPLEX SUBUNIT"/>
    <property type="match status" value="1"/>
</dbReference>
<gene>
    <name evidence="1" type="ORF">HANVADRAFT_52199</name>
</gene>
<evidence type="ECO:0000313" key="2">
    <source>
        <dbReference type="Proteomes" id="UP000092321"/>
    </source>
</evidence>
<dbReference type="InterPro" id="IPR012337">
    <property type="entry name" value="RNaseH-like_sf"/>
</dbReference>
<dbReference type="InterPro" id="IPR039637">
    <property type="entry name" value="CNOT7/CNOT8/Pop2"/>
</dbReference>
<dbReference type="SUPFAM" id="SSF53098">
    <property type="entry name" value="Ribonuclease H-like"/>
    <property type="match status" value="1"/>
</dbReference>
<dbReference type="GO" id="GO:0004535">
    <property type="term" value="F:poly(A)-specific ribonuclease activity"/>
    <property type="evidence" value="ECO:0007669"/>
    <property type="project" value="InterPro"/>
</dbReference>
<dbReference type="EMBL" id="LXPE01000008">
    <property type="protein sequence ID" value="OBA27446.1"/>
    <property type="molecule type" value="Genomic_DNA"/>
</dbReference>
<dbReference type="Gene3D" id="3.30.420.10">
    <property type="entry name" value="Ribonuclease H-like superfamily/Ribonuclease H"/>
    <property type="match status" value="1"/>
</dbReference>
<sequence length="470" mass="53614">MMNAANNRNTVNPPMNGGNEEMLLHFINERQQRSQQQQYPQVNPMPMPLDNNNNINNNNTGLDANNNNAYMKYMVKDVVKSNFYNEFNNIKALAIKYNVVSINVESAGTLGRPIGKFKGKRDYVYQTIRVNVDLFNIFKIGISLCDQFGNKPEGVISTWQLHCQVDPETEIVPSEFLEFLDAASTIPETSASELKHTGINLKELAVVLTDSGLLLNNNITWISHSGGYDFAYLLRLVTDKPLPQSRELFLSELNKIFINYYDLDLINQRLNYQIFILSGLKDELFLPPQHLEMLADGLQIPQLPHYKTTGGVSLLILITYNHLCTLTKKKFPDENDFSYIKNMLSSISMDKENNNFVFIPKPIQQQPQQQPLSQQGNFMQQPQHNMNNNTNINVTTGFHTPQMLQQQQQHIPAQAPPSGVNIQQPQMMNIPHGNTTMLPNSNNTPQMSMVNHLQNLQMQHNSNNRAPQWQ</sequence>
<dbReference type="AlphaFoldDB" id="A0A1B7TFC7"/>
<protein>
    <submittedName>
        <fullName evidence="1">Ribonuclease H-like protein</fullName>
    </submittedName>
</protein>
<dbReference type="InterPro" id="IPR036397">
    <property type="entry name" value="RNaseH_sf"/>
</dbReference>
<keyword evidence="2" id="KW-1185">Reference proteome</keyword>
<dbReference type="Proteomes" id="UP000092321">
    <property type="component" value="Unassembled WGS sequence"/>
</dbReference>